<dbReference type="AlphaFoldDB" id="A0A6B2LTZ2"/>
<organism evidence="1">
    <name type="scientific">Arcella intermedia</name>
    <dbReference type="NCBI Taxonomy" id="1963864"/>
    <lineage>
        <taxon>Eukaryota</taxon>
        <taxon>Amoebozoa</taxon>
        <taxon>Tubulinea</taxon>
        <taxon>Elardia</taxon>
        <taxon>Arcellinida</taxon>
        <taxon>Sphaerothecina</taxon>
        <taxon>Arcellidae</taxon>
        <taxon>Arcella</taxon>
    </lineage>
</organism>
<proteinExistence type="predicted"/>
<reference evidence="1" key="1">
    <citation type="journal article" date="2020" name="J. Eukaryot. Microbiol.">
        <title>De novo Sequencing, Assembly and Annotation of the Transcriptome for the Free-Living Testate Amoeba Arcella intermedia.</title>
        <authorList>
            <person name="Ribeiro G.M."/>
            <person name="Porfirio-Sousa A.L."/>
            <person name="Maurer-Alcala X.X."/>
            <person name="Katz L.A."/>
            <person name="Lahr D.J.G."/>
        </authorList>
    </citation>
    <scope>NUCLEOTIDE SEQUENCE</scope>
</reference>
<dbReference type="EMBL" id="GIBP01011723">
    <property type="protein sequence ID" value="NDV40692.1"/>
    <property type="molecule type" value="Transcribed_RNA"/>
</dbReference>
<evidence type="ECO:0000313" key="1">
    <source>
        <dbReference type="EMBL" id="NDV40692.1"/>
    </source>
</evidence>
<name>A0A6B2LTZ2_9EUKA</name>
<sequence length="87" mass="9976">MRSHFYGLLRECQLGELEGISAFGTKIAYYVGNKKTNKVTPSRDDFPPPLDWWDSDILEMNGANKLRQVFESIKSNSKLLKNTPQLQ</sequence>
<accession>A0A6B2LTZ2</accession>
<protein>
    <submittedName>
        <fullName evidence="1">Uncharacterized protein</fullName>
    </submittedName>
</protein>